<comment type="caution">
    <text evidence="2">The sequence shown here is derived from an EMBL/GenBank/DDBJ whole genome shotgun (WGS) entry which is preliminary data.</text>
</comment>
<dbReference type="Pfam" id="PF13487">
    <property type="entry name" value="HD_5"/>
    <property type="match status" value="1"/>
</dbReference>
<reference evidence="2" key="1">
    <citation type="submission" date="2022-04" db="EMBL/GenBank/DDBJ databases">
        <title>Alcanivorax sp. CY1518 draft genome sequence.</title>
        <authorList>
            <person name="Zhao G."/>
            <person name="An M."/>
        </authorList>
    </citation>
    <scope>NUCLEOTIDE SEQUENCE</scope>
    <source>
        <strain evidence="2">CY1518</strain>
    </source>
</reference>
<evidence type="ECO:0000313" key="2">
    <source>
        <dbReference type="EMBL" id="MCK0536155.1"/>
    </source>
</evidence>
<dbReference type="Pfam" id="PF11871">
    <property type="entry name" value="DUF3391"/>
    <property type="match status" value="1"/>
</dbReference>
<organism evidence="2 3">
    <name type="scientific">Alcanivorax quisquiliarum</name>
    <dbReference type="NCBI Taxonomy" id="2933565"/>
    <lineage>
        <taxon>Bacteria</taxon>
        <taxon>Pseudomonadati</taxon>
        <taxon>Pseudomonadota</taxon>
        <taxon>Gammaproteobacteria</taxon>
        <taxon>Oceanospirillales</taxon>
        <taxon>Alcanivoracaceae</taxon>
        <taxon>Alcanivorax</taxon>
    </lineage>
</organism>
<dbReference type="InterPro" id="IPR021812">
    <property type="entry name" value="DUF3391"/>
</dbReference>
<evidence type="ECO:0000313" key="3">
    <source>
        <dbReference type="Proteomes" id="UP001165524"/>
    </source>
</evidence>
<dbReference type="InterPro" id="IPR037522">
    <property type="entry name" value="HD_GYP_dom"/>
</dbReference>
<dbReference type="CDD" id="cd00077">
    <property type="entry name" value="HDc"/>
    <property type="match status" value="1"/>
</dbReference>
<dbReference type="RefSeq" id="WP_246947103.1">
    <property type="nucleotide sequence ID" value="NZ_JALKII010000001.1"/>
</dbReference>
<accession>A0ABT0E2W2</accession>
<dbReference type="PANTHER" id="PTHR43155:SF2">
    <property type="entry name" value="CYCLIC DI-GMP PHOSPHODIESTERASE PA4108"/>
    <property type="match status" value="1"/>
</dbReference>
<sequence length="419" mass="46065">MAIRTERISTADLQLGMYVAELDRPWIETPFPLQGFHLRTREELQQLQHWCRHVYIDRQLGKVALDPVTHPRAAAPATPVQQQPRIRGGLGKFTPVKYAVTQPLKQEVVAATLYHREITRAVIHLFNDLRAGKGLNVRVARKAATVMVQSILRNPDAMVWLARIKDASSYGYAHAIRSSILATVFGRHLGLPKDVLENLATGVLLMDVGKTRLPRAMLNSPEPLDEAGWAAMRRHVDYGVELLQHSAGINEQMLAVVQYHHERHDGSGYPFGLSGTQIPLLARIAGIVDSYDAITSERPWAPARTATEAVSLLYEQRDTGFQGALVEQFIQAIGVYPTGTAVELSTGQTGVVVAQNPARRLRPQVMVVAEANGQPLARPRIIDLLAVQQDAEGRPLSVASCLRRGGAGMDLANVQINAV</sequence>
<dbReference type="EMBL" id="JALKII010000001">
    <property type="protein sequence ID" value="MCK0536155.1"/>
    <property type="molecule type" value="Genomic_DNA"/>
</dbReference>
<name>A0ABT0E2W2_9GAMM</name>
<protein>
    <submittedName>
        <fullName evidence="2">HD-GYP domain-containing protein</fullName>
    </submittedName>
</protein>
<dbReference type="Gene3D" id="1.10.3210.10">
    <property type="entry name" value="Hypothetical protein af1432"/>
    <property type="match status" value="1"/>
</dbReference>
<gene>
    <name evidence="2" type="ORF">MU846_00340</name>
</gene>
<dbReference type="PROSITE" id="PS51832">
    <property type="entry name" value="HD_GYP"/>
    <property type="match status" value="1"/>
</dbReference>
<dbReference type="SUPFAM" id="SSF109604">
    <property type="entry name" value="HD-domain/PDEase-like"/>
    <property type="match status" value="1"/>
</dbReference>
<feature type="domain" description="HD-GYP" evidence="1">
    <location>
        <begin position="149"/>
        <end position="345"/>
    </location>
</feature>
<evidence type="ECO:0000259" key="1">
    <source>
        <dbReference type="PROSITE" id="PS51832"/>
    </source>
</evidence>
<dbReference type="InterPro" id="IPR003607">
    <property type="entry name" value="HD/PDEase_dom"/>
</dbReference>
<dbReference type="PANTHER" id="PTHR43155">
    <property type="entry name" value="CYCLIC DI-GMP PHOSPHODIESTERASE PA4108-RELATED"/>
    <property type="match status" value="1"/>
</dbReference>
<proteinExistence type="predicted"/>
<keyword evidence="3" id="KW-1185">Reference proteome</keyword>
<dbReference type="Proteomes" id="UP001165524">
    <property type="component" value="Unassembled WGS sequence"/>
</dbReference>